<dbReference type="PANTHER" id="PTHR12945">
    <property type="entry name" value="TRANSLATION INITIATION FACTOR EIF3-RELATED"/>
    <property type="match status" value="1"/>
</dbReference>
<protein>
    <recommendedName>
        <fullName evidence="3">tRNA (adenine(58)-N(1))-methyltransferase non-catalytic subunit TRM6</fullName>
    </recommendedName>
    <alternativeName>
        <fullName evidence="6">tRNA(m1A58)-methyltransferase subunit TRM6</fullName>
    </alternativeName>
</protein>
<name>A0A9Q0G663_9ROSI</name>
<dbReference type="InterPro" id="IPR017423">
    <property type="entry name" value="TRM6"/>
</dbReference>
<evidence type="ECO:0000256" key="2">
    <source>
        <dbReference type="ARBA" id="ARBA00008320"/>
    </source>
</evidence>
<dbReference type="AlphaFoldDB" id="A0A9Q0G663"/>
<evidence type="ECO:0000256" key="5">
    <source>
        <dbReference type="ARBA" id="ARBA00023242"/>
    </source>
</evidence>
<evidence type="ECO:0000256" key="4">
    <source>
        <dbReference type="ARBA" id="ARBA00022694"/>
    </source>
</evidence>
<comment type="subcellular location">
    <subcellularLocation>
        <location evidence="1">Nucleus</location>
    </subcellularLocation>
</comment>
<evidence type="ECO:0000256" key="1">
    <source>
        <dbReference type="ARBA" id="ARBA00004123"/>
    </source>
</evidence>
<comment type="caution">
    <text evidence="7">The sequence shown here is derived from an EMBL/GenBank/DDBJ whole genome shotgun (WGS) entry which is preliminary data.</text>
</comment>
<sequence>MQPLATCMHNLQLAKMAIGLQLSEPWLREYQVCWLCHPNSSSIKNSSFDADECLWRLYSKWDEDMFFLIISRLVVIDCKL</sequence>
<proteinExistence type="inferred from homology"/>
<dbReference type="PANTHER" id="PTHR12945:SF0">
    <property type="entry name" value="TRNA (ADENINE(58)-N(1))-METHYLTRANSFERASE NON-CATALYTIC SUBUNIT TRM6"/>
    <property type="match status" value="1"/>
</dbReference>
<keyword evidence="5" id="KW-0539">Nucleus</keyword>
<evidence type="ECO:0000256" key="6">
    <source>
        <dbReference type="ARBA" id="ARBA00032319"/>
    </source>
</evidence>
<gene>
    <name evidence="7" type="ORF">Tsubulata_047248</name>
</gene>
<evidence type="ECO:0000313" key="8">
    <source>
        <dbReference type="Proteomes" id="UP001141552"/>
    </source>
</evidence>
<dbReference type="GO" id="GO:0031515">
    <property type="term" value="C:tRNA (m1A) methyltransferase complex"/>
    <property type="evidence" value="ECO:0007669"/>
    <property type="project" value="InterPro"/>
</dbReference>
<dbReference type="EMBL" id="JAKUCV010002038">
    <property type="protein sequence ID" value="KAJ4844135.1"/>
    <property type="molecule type" value="Genomic_DNA"/>
</dbReference>
<evidence type="ECO:0000313" key="7">
    <source>
        <dbReference type="EMBL" id="KAJ4844135.1"/>
    </source>
</evidence>
<organism evidence="7 8">
    <name type="scientific">Turnera subulata</name>
    <dbReference type="NCBI Taxonomy" id="218843"/>
    <lineage>
        <taxon>Eukaryota</taxon>
        <taxon>Viridiplantae</taxon>
        <taxon>Streptophyta</taxon>
        <taxon>Embryophyta</taxon>
        <taxon>Tracheophyta</taxon>
        <taxon>Spermatophyta</taxon>
        <taxon>Magnoliopsida</taxon>
        <taxon>eudicotyledons</taxon>
        <taxon>Gunneridae</taxon>
        <taxon>Pentapetalae</taxon>
        <taxon>rosids</taxon>
        <taxon>fabids</taxon>
        <taxon>Malpighiales</taxon>
        <taxon>Passifloraceae</taxon>
        <taxon>Turnera</taxon>
    </lineage>
</organism>
<keyword evidence="8" id="KW-1185">Reference proteome</keyword>
<reference evidence="7" key="1">
    <citation type="submission" date="2022-02" db="EMBL/GenBank/DDBJ databases">
        <authorList>
            <person name="Henning P.M."/>
            <person name="McCubbin A.G."/>
            <person name="Shore J.S."/>
        </authorList>
    </citation>
    <scope>NUCLEOTIDE SEQUENCE</scope>
    <source>
        <strain evidence="7">F60SS</strain>
        <tissue evidence="7">Leaves</tissue>
    </source>
</reference>
<keyword evidence="4" id="KW-0819">tRNA processing</keyword>
<dbReference type="OrthoDB" id="10517379at2759"/>
<accession>A0A9Q0G663</accession>
<evidence type="ECO:0000256" key="3">
    <source>
        <dbReference type="ARBA" id="ARBA00021704"/>
    </source>
</evidence>
<dbReference type="GO" id="GO:0005634">
    <property type="term" value="C:nucleus"/>
    <property type="evidence" value="ECO:0007669"/>
    <property type="project" value="UniProtKB-SubCell"/>
</dbReference>
<dbReference type="Proteomes" id="UP001141552">
    <property type="component" value="Unassembled WGS sequence"/>
</dbReference>
<reference evidence="7" key="2">
    <citation type="journal article" date="2023" name="Plants (Basel)">
        <title>Annotation of the Turnera subulata (Passifloraceae) Draft Genome Reveals the S-Locus Evolved after the Divergence of Turneroideae from Passifloroideae in a Stepwise Manner.</title>
        <authorList>
            <person name="Henning P.M."/>
            <person name="Roalson E.H."/>
            <person name="Mir W."/>
            <person name="McCubbin A.G."/>
            <person name="Shore J.S."/>
        </authorList>
    </citation>
    <scope>NUCLEOTIDE SEQUENCE</scope>
    <source>
        <strain evidence="7">F60SS</strain>
    </source>
</reference>
<dbReference type="GO" id="GO:0030488">
    <property type="term" value="P:tRNA methylation"/>
    <property type="evidence" value="ECO:0007669"/>
    <property type="project" value="InterPro"/>
</dbReference>
<comment type="similarity">
    <text evidence="2">Belongs to the TRM6/GCD10 family.</text>
</comment>